<dbReference type="Proteomes" id="UP000747399">
    <property type="component" value="Unassembled WGS sequence"/>
</dbReference>
<evidence type="ECO:0000259" key="2">
    <source>
        <dbReference type="PROSITE" id="PS00036"/>
    </source>
</evidence>
<evidence type="ECO:0000313" key="4">
    <source>
        <dbReference type="Proteomes" id="UP000747399"/>
    </source>
</evidence>
<dbReference type="CDD" id="cd14688">
    <property type="entry name" value="bZIP_YAP"/>
    <property type="match status" value="1"/>
</dbReference>
<reference evidence="3" key="1">
    <citation type="journal article" date="2021" name="Proc. Natl. Acad. Sci. U.S.A.">
        <title>Three genomes in the algal genus Volvox reveal the fate of a haploid sex-determining region after a transition to homothallism.</title>
        <authorList>
            <person name="Yamamoto K."/>
            <person name="Hamaji T."/>
            <person name="Kawai-Toyooka H."/>
            <person name="Matsuzaki R."/>
            <person name="Takahashi F."/>
            <person name="Nishimura Y."/>
            <person name="Kawachi M."/>
            <person name="Noguchi H."/>
            <person name="Minakuchi Y."/>
            <person name="Umen J.G."/>
            <person name="Toyoda A."/>
            <person name="Nozaki H."/>
        </authorList>
    </citation>
    <scope>NUCLEOTIDE SEQUENCE</scope>
    <source>
        <strain evidence="3">NIES-3780</strain>
    </source>
</reference>
<evidence type="ECO:0000256" key="1">
    <source>
        <dbReference type="SAM" id="MobiDB-lite"/>
    </source>
</evidence>
<keyword evidence="4" id="KW-1185">Reference proteome</keyword>
<feature type="region of interest" description="Disordered" evidence="1">
    <location>
        <begin position="677"/>
        <end position="703"/>
    </location>
</feature>
<dbReference type="GO" id="GO:0003700">
    <property type="term" value="F:DNA-binding transcription factor activity"/>
    <property type="evidence" value="ECO:0007669"/>
    <property type="project" value="InterPro"/>
</dbReference>
<accession>A0A8J4FBQ1</accession>
<organism evidence="3 4">
    <name type="scientific">Volvox africanus</name>
    <dbReference type="NCBI Taxonomy" id="51714"/>
    <lineage>
        <taxon>Eukaryota</taxon>
        <taxon>Viridiplantae</taxon>
        <taxon>Chlorophyta</taxon>
        <taxon>core chlorophytes</taxon>
        <taxon>Chlorophyceae</taxon>
        <taxon>CS clade</taxon>
        <taxon>Chlamydomonadales</taxon>
        <taxon>Volvocaceae</taxon>
        <taxon>Volvox</taxon>
    </lineage>
</organism>
<feature type="compositionally biased region" description="Basic residues" evidence="1">
    <location>
        <begin position="612"/>
        <end position="624"/>
    </location>
</feature>
<feature type="compositionally biased region" description="Basic and acidic residues" evidence="1">
    <location>
        <begin position="628"/>
        <end position="638"/>
    </location>
</feature>
<dbReference type="InterPro" id="IPR004827">
    <property type="entry name" value="bZIP"/>
</dbReference>
<dbReference type="SUPFAM" id="SSF57959">
    <property type="entry name" value="Leucine zipper domain"/>
    <property type="match status" value="1"/>
</dbReference>
<feature type="region of interest" description="Disordered" evidence="1">
    <location>
        <begin position="540"/>
        <end position="645"/>
    </location>
</feature>
<proteinExistence type="predicted"/>
<feature type="region of interest" description="Disordered" evidence="1">
    <location>
        <begin position="132"/>
        <end position="167"/>
    </location>
</feature>
<comment type="caution">
    <text evidence="3">The sequence shown here is derived from an EMBL/GenBank/DDBJ whole genome shotgun (WGS) entry which is preliminary data.</text>
</comment>
<feature type="compositionally biased region" description="Low complexity" evidence="1">
    <location>
        <begin position="693"/>
        <end position="703"/>
    </location>
</feature>
<sequence>MNAEYCETQYLGSYTSFGPLASCMSSPSAQGPAQHVVDFGNAPPRIYPSHAVELRTANDSSHMAFLVGTLGVLRSYQAIHSNIGQNQALATGITSAPQDPPGGASHALPASYMSAPQRVAPTRTAFAQFPSNVQRTSDSSSAASGCDSPLALQRLNPNTLVPPGDEHTDALLQSLMSMPSKPMAPQQGPSGGVSGSSGLASGPSGLRPASQVGGQPGALELLLAQPHGGVPLGSAGDDPRGQALGSFYREDDVVGPPRSLPPYDASAATVPVTMPYGSTMMLARHAAATASAIPTITGIKSAPNPGSAMRFQLEPQAAMLLPPTALNRSAMQPDIPLGLLQSDLPLTGSPTAAEADAAFRCQEAMFSGRQNGQLLRELQALEAHRVQPAAPIAPRIQQQQQQGYERQRQRPIHEACANIAVSASGATTAYREQQPGPLPPLAPQQQQQQQQRSIALGGMPTGDARADQPIVRRVATDVIGPRASSDEAAAAAAEDLDGSVAGSARQRRRIDIGQVTAGAATSEKVVSIVGQITIKKDALSGEAGAGSAPTGSIGRLSSGDVNTQTAPDRGKPGPLCVRSSSEVDDGQGGRDCEDGNEDYTTDDGSGGNLNRSSRKRTASQRRRGSSAMRKELSRERNRTAQRRFRERQRDLIRALQDQVERQDALIQDLRIRLAVYEDKPPYSEEGIGGDEPGSTSKTKTTGG</sequence>
<feature type="domain" description="BZIP" evidence="2">
    <location>
        <begin position="634"/>
        <end position="647"/>
    </location>
</feature>
<feature type="region of interest" description="Disordered" evidence="1">
    <location>
        <begin position="429"/>
        <end position="452"/>
    </location>
</feature>
<protein>
    <recommendedName>
        <fullName evidence="2">BZIP domain-containing protein</fullName>
    </recommendedName>
</protein>
<feature type="compositionally biased region" description="Low complexity" evidence="1">
    <location>
        <begin position="137"/>
        <end position="148"/>
    </location>
</feature>
<evidence type="ECO:0000313" key="3">
    <source>
        <dbReference type="EMBL" id="GIL68300.1"/>
    </source>
</evidence>
<feature type="region of interest" description="Disordered" evidence="1">
    <location>
        <begin position="179"/>
        <end position="214"/>
    </location>
</feature>
<feature type="compositionally biased region" description="Low complexity" evidence="1">
    <location>
        <begin position="196"/>
        <end position="206"/>
    </location>
</feature>
<gene>
    <name evidence="3" type="ORF">Vafri_21585</name>
</gene>
<dbReference type="AlphaFoldDB" id="A0A8J4FBQ1"/>
<dbReference type="EMBL" id="BNCO01000113">
    <property type="protein sequence ID" value="GIL68300.1"/>
    <property type="molecule type" value="Genomic_DNA"/>
</dbReference>
<name>A0A8J4FBQ1_9CHLO</name>
<dbReference type="InterPro" id="IPR046347">
    <property type="entry name" value="bZIP_sf"/>
</dbReference>
<dbReference type="PROSITE" id="PS00036">
    <property type="entry name" value="BZIP_BASIC"/>
    <property type="match status" value="1"/>
</dbReference>